<name>A0A0N1PBW4_LEPSE</name>
<keyword evidence="5" id="KW-1185">Reference proteome</keyword>
<keyword evidence="1" id="KW-0479">Metal-binding</keyword>
<comment type="similarity">
    <text evidence="1">Belongs to the peptidase M24A family. Methionine aminopeptidase type 1 subfamily.</text>
</comment>
<feature type="region of interest" description="Disordered" evidence="2">
    <location>
        <begin position="926"/>
        <end position="973"/>
    </location>
</feature>
<dbReference type="Proteomes" id="UP000038009">
    <property type="component" value="Unassembled WGS sequence"/>
</dbReference>
<dbReference type="InterPro" id="IPR031615">
    <property type="entry name" value="Zfn-C6H2"/>
</dbReference>
<feature type="region of interest" description="Disordered" evidence="2">
    <location>
        <begin position="711"/>
        <end position="744"/>
    </location>
</feature>
<evidence type="ECO:0000259" key="3">
    <source>
        <dbReference type="PROSITE" id="PS52013"/>
    </source>
</evidence>
<feature type="region of interest" description="Disordered" evidence="2">
    <location>
        <begin position="58"/>
        <end position="100"/>
    </location>
</feature>
<reference evidence="4 5" key="1">
    <citation type="journal article" date="2015" name="PLoS Pathog.">
        <title>Leptomonas seymouri: Adaptations to the Dixenous Life Cycle Analyzed by Genome Sequencing, Transcriptome Profiling and Co-infection with Leishmania donovani.</title>
        <authorList>
            <person name="Kraeva N."/>
            <person name="Butenko A."/>
            <person name="Hlavacova J."/>
            <person name="Kostygov A."/>
            <person name="Myskova J."/>
            <person name="Grybchuk D."/>
            <person name="Lestinova T."/>
            <person name="Votypka J."/>
            <person name="Volf P."/>
            <person name="Opperdoes F."/>
            <person name="Flegontov P."/>
            <person name="Lukes J."/>
            <person name="Yurchenko V."/>
        </authorList>
    </citation>
    <scope>NUCLEOTIDE SEQUENCE [LARGE SCALE GENOMIC DNA]</scope>
    <source>
        <strain evidence="4 5">ATCC 30220</strain>
    </source>
</reference>
<dbReference type="OMA" id="FAWAARC"/>
<gene>
    <name evidence="4" type="ORF">ABL78_4928</name>
</gene>
<protein>
    <recommendedName>
        <fullName evidence="3">C6H2-type domain-containing protein</fullName>
    </recommendedName>
</protein>
<dbReference type="GO" id="GO:0008270">
    <property type="term" value="F:zinc ion binding"/>
    <property type="evidence" value="ECO:0007669"/>
    <property type="project" value="UniProtKB-KW"/>
</dbReference>
<feature type="compositionally biased region" description="Acidic residues" evidence="2">
    <location>
        <begin position="870"/>
        <end position="884"/>
    </location>
</feature>
<feature type="compositionally biased region" description="Low complexity" evidence="2">
    <location>
        <begin position="63"/>
        <end position="75"/>
    </location>
</feature>
<organism evidence="4 5">
    <name type="scientific">Leptomonas seymouri</name>
    <dbReference type="NCBI Taxonomy" id="5684"/>
    <lineage>
        <taxon>Eukaryota</taxon>
        <taxon>Discoba</taxon>
        <taxon>Euglenozoa</taxon>
        <taxon>Kinetoplastea</taxon>
        <taxon>Metakinetoplastina</taxon>
        <taxon>Trypanosomatida</taxon>
        <taxon>Trypanosomatidae</taxon>
        <taxon>Leishmaniinae</taxon>
        <taxon>Leptomonas</taxon>
    </lineage>
</organism>
<dbReference type="Pfam" id="PF15801">
    <property type="entry name" value="zf-C6H2"/>
    <property type="match status" value="1"/>
</dbReference>
<feature type="compositionally biased region" description="Basic residues" evidence="2">
    <location>
        <begin position="952"/>
        <end position="973"/>
    </location>
</feature>
<dbReference type="EMBL" id="LJSK01000153">
    <property type="protein sequence ID" value="KPI86025.1"/>
    <property type="molecule type" value="Genomic_DNA"/>
</dbReference>
<feature type="domain" description="C6H2-type" evidence="3">
    <location>
        <begin position="4"/>
        <end position="59"/>
    </location>
</feature>
<evidence type="ECO:0000256" key="2">
    <source>
        <dbReference type="SAM" id="MobiDB-lite"/>
    </source>
</evidence>
<evidence type="ECO:0000313" key="5">
    <source>
        <dbReference type="Proteomes" id="UP000038009"/>
    </source>
</evidence>
<sequence>MEHPVACQGCGAGTTTAFQCPLCQAEGATDRGFFCSQECFAKKWLEHRNTLHRSGVVRERKPAAAAPPVEIAASKRGAKRARAAAEGREGSSDELSSSRKSATVFPPWPALPSATACAEHHWATVTPALPLDVPRAVVRPAAAKVAKGAGAAEHRTGDEEYLWAALLSAAQYTVASVKADAAMQVLVVAGDVYSAHAFAWAARCVGLTGMLQLAVASLPPSSSSDEDESAEDALRRAPCKYFTPHKRVVIATSAVVRAAALRESKAATAVSGAASLWLTAKPEHALLLTLPDVTEPADLQGVQTRAVFFTGANGTGEDEDNDEAKGGTVGYTYSNVGAVCDDGTPLLWRPLTLPAPGTSVSVPAATANVGGGDGAEAERVAVSDARQLGPQHDPATRFDDESSTCLANGDLAGALHRLVHRYECRPGHFESTLYYLLCANWGAASIVHAHHRLAYIARFFSDQSARFEAKKDATLADAALRAVAAVVRLLPRMRDAVAEDAVTAAAEATESKGKRKKTSKTASVSDAAADEREAPSTMPTLATTTRPALPITDVSPPSTSEVARLAGYYTHLPNVQLQATVCHLYAVASPAVLDTFARAWGLHRYLPGPSSLVEACKARSAAVLRVRQRYTTRLDARYAEFLVTLMHLVYDTVGPYSLSVDELRRRLQWDLTLAHDAGSLESYLQCCALLPNAEGLRLPTAVKQKSKVVAAEAPGAGGSSNSTAVKSLSSRQQPQLGRKQRETPQSRIEKLRCFAVKTTAFAEKNFGFIELPWRPFPITGERQRQVDRLHKAAMEEVLMAMPRVPRPMYIGDVGNLIGKWAHFNARFDGALGATLQVFLEAHPEAFRVVGLLVTRRTAGTTEPVRIRFDAEEEHGDAANDDSDDERTSGSRAQKGRDRQLLTGQGGKSGKAAIELPARARKKRAVKEFNRERFNRNYKSVDPSARVPGYVKRGPRRIKGRGRKANKRVVKRGN</sequence>
<dbReference type="AlphaFoldDB" id="A0A0N1PBW4"/>
<keyword evidence="1" id="KW-0863">Zinc-finger</keyword>
<dbReference type="OrthoDB" id="277162at2759"/>
<feature type="region of interest" description="Disordered" evidence="2">
    <location>
        <begin position="506"/>
        <end position="555"/>
    </location>
</feature>
<proteinExistence type="inferred from homology"/>
<accession>A0A0N1PBW4</accession>
<keyword evidence="1" id="KW-0862">Zinc</keyword>
<feature type="region of interest" description="Disordered" evidence="2">
    <location>
        <begin position="864"/>
        <end position="911"/>
    </location>
</feature>
<evidence type="ECO:0000256" key="1">
    <source>
        <dbReference type="PROSITE-ProRule" id="PRU01357"/>
    </source>
</evidence>
<feature type="compositionally biased region" description="Low complexity" evidence="2">
    <location>
        <begin position="535"/>
        <end position="552"/>
    </location>
</feature>
<evidence type="ECO:0000313" key="4">
    <source>
        <dbReference type="EMBL" id="KPI86025.1"/>
    </source>
</evidence>
<feature type="compositionally biased region" description="Polar residues" evidence="2">
    <location>
        <begin position="719"/>
        <end position="735"/>
    </location>
</feature>
<dbReference type="PROSITE" id="PS52013">
    <property type="entry name" value="ZF_C6H2"/>
    <property type="match status" value="1"/>
</dbReference>
<comment type="caution">
    <text evidence="4">The sequence shown here is derived from an EMBL/GenBank/DDBJ whole genome shotgun (WGS) entry which is preliminary data.</text>
</comment>
<dbReference type="VEuPathDB" id="TriTrypDB:Lsey_0153_0170"/>